<reference evidence="1 2" key="1">
    <citation type="journal article" date="2019" name="Sci. Rep.">
        <title>Orb-weaving spider Araneus ventricosus genome elucidates the spidroin gene catalogue.</title>
        <authorList>
            <person name="Kono N."/>
            <person name="Nakamura H."/>
            <person name="Ohtoshi R."/>
            <person name="Moran D.A.P."/>
            <person name="Shinohara A."/>
            <person name="Yoshida Y."/>
            <person name="Fujiwara M."/>
            <person name="Mori M."/>
            <person name="Tomita M."/>
            <person name="Arakawa K."/>
        </authorList>
    </citation>
    <scope>NUCLEOTIDE SEQUENCE [LARGE SCALE GENOMIC DNA]</scope>
</reference>
<gene>
    <name evidence="1" type="ORF">AVEN_230121_1</name>
</gene>
<sequence length="80" mass="9176">MFVLLKRPGFEELVEKSCLWIKLKQYSTLVWVRLTRLGSPINGCISFRKGPGFKGPEEKPGLVSLETEKSPWIKDKAVFH</sequence>
<evidence type="ECO:0000313" key="2">
    <source>
        <dbReference type="Proteomes" id="UP000499080"/>
    </source>
</evidence>
<proteinExistence type="predicted"/>
<keyword evidence="2" id="KW-1185">Reference proteome</keyword>
<organism evidence="1 2">
    <name type="scientific">Araneus ventricosus</name>
    <name type="common">Orbweaver spider</name>
    <name type="synonym">Epeira ventricosa</name>
    <dbReference type="NCBI Taxonomy" id="182803"/>
    <lineage>
        <taxon>Eukaryota</taxon>
        <taxon>Metazoa</taxon>
        <taxon>Ecdysozoa</taxon>
        <taxon>Arthropoda</taxon>
        <taxon>Chelicerata</taxon>
        <taxon>Arachnida</taxon>
        <taxon>Araneae</taxon>
        <taxon>Araneomorphae</taxon>
        <taxon>Entelegynae</taxon>
        <taxon>Araneoidea</taxon>
        <taxon>Araneidae</taxon>
        <taxon>Araneus</taxon>
    </lineage>
</organism>
<evidence type="ECO:0000313" key="1">
    <source>
        <dbReference type="EMBL" id="GBN43583.1"/>
    </source>
</evidence>
<protein>
    <submittedName>
        <fullName evidence="1">Uncharacterized protein</fullName>
    </submittedName>
</protein>
<dbReference type="EMBL" id="BGPR01009987">
    <property type="protein sequence ID" value="GBN43583.1"/>
    <property type="molecule type" value="Genomic_DNA"/>
</dbReference>
<dbReference type="AlphaFoldDB" id="A0A4Y2NXE9"/>
<accession>A0A4Y2NXE9</accession>
<comment type="caution">
    <text evidence="1">The sequence shown here is derived from an EMBL/GenBank/DDBJ whole genome shotgun (WGS) entry which is preliminary data.</text>
</comment>
<dbReference type="Proteomes" id="UP000499080">
    <property type="component" value="Unassembled WGS sequence"/>
</dbReference>
<name>A0A4Y2NXE9_ARAVE</name>